<organism evidence="8 9">
    <name type="scientific">Toxoplasma gondii COUG</name>
    <dbReference type="NCBI Taxonomy" id="1074873"/>
    <lineage>
        <taxon>Eukaryota</taxon>
        <taxon>Sar</taxon>
        <taxon>Alveolata</taxon>
        <taxon>Apicomplexa</taxon>
        <taxon>Conoidasida</taxon>
        <taxon>Coccidia</taxon>
        <taxon>Eucoccidiorida</taxon>
        <taxon>Eimeriorina</taxon>
        <taxon>Sarcocystidae</taxon>
        <taxon>Toxoplasma</taxon>
    </lineage>
</organism>
<protein>
    <submittedName>
        <fullName evidence="8">PHD-finger domain-containing protein</fullName>
    </submittedName>
</protein>
<feature type="compositionally biased region" description="Low complexity" evidence="5">
    <location>
        <begin position="1776"/>
        <end position="1797"/>
    </location>
</feature>
<dbReference type="VEuPathDB" id="ToxoDB:TGCOUG_204140"/>
<dbReference type="GO" id="GO:0008270">
    <property type="term" value="F:zinc ion binding"/>
    <property type="evidence" value="ECO:0007669"/>
    <property type="project" value="UniProtKB-KW"/>
</dbReference>
<feature type="compositionally biased region" description="Polar residues" evidence="5">
    <location>
        <begin position="238"/>
        <end position="253"/>
    </location>
</feature>
<evidence type="ECO:0000259" key="6">
    <source>
        <dbReference type="PROSITE" id="PS50016"/>
    </source>
</evidence>
<dbReference type="SUPFAM" id="SSF57850">
    <property type="entry name" value="RING/U-box"/>
    <property type="match status" value="1"/>
</dbReference>
<reference evidence="8 9" key="1">
    <citation type="journal article" date="2016" name="Nat. Commun.">
        <title>Local admixture of amplified and diversified secreted pathogenesis determinants shapes mosaic Toxoplasma gondii genomes.</title>
        <authorList>
            <person name="Lorenzi H."/>
            <person name="Khan A."/>
            <person name="Behnke M.S."/>
            <person name="Namasivayam S."/>
            <person name="Swapna L.S."/>
            <person name="Hadjithomas M."/>
            <person name="Karamycheva S."/>
            <person name="Pinney D."/>
            <person name="Brunk B.P."/>
            <person name="Ajioka J.W."/>
            <person name="Ajzenberg D."/>
            <person name="Boothroyd J.C."/>
            <person name="Boyle J.P."/>
            <person name="Darde M.L."/>
            <person name="Diaz-Miranda M.A."/>
            <person name="Dubey J.P."/>
            <person name="Fritz H.M."/>
            <person name="Gennari S.M."/>
            <person name="Gregory B.D."/>
            <person name="Kim K."/>
            <person name="Saeij J.P."/>
            <person name="Su C."/>
            <person name="White M.W."/>
            <person name="Zhu X.Q."/>
            <person name="Howe D.K."/>
            <person name="Rosenthal B.M."/>
            <person name="Grigg M.E."/>
            <person name="Parkinson J."/>
            <person name="Liu L."/>
            <person name="Kissinger J.C."/>
            <person name="Roos D.S."/>
            <person name="Sibley L.D."/>
        </authorList>
    </citation>
    <scope>NUCLEOTIDE SEQUENCE [LARGE SCALE GENOMIC DNA]</scope>
    <source>
        <strain evidence="8 9">COUG</strain>
    </source>
</reference>
<feature type="compositionally biased region" description="Basic residues" evidence="5">
    <location>
        <begin position="269"/>
        <end position="283"/>
    </location>
</feature>
<dbReference type="SUPFAM" id="SSF57903">
    <property type="entry name" value="FYVE/PHD zinc finger"/>
    <property type="match status" value="1"/>
</dbReference>
<feature type="region of interest" description="Disordered" evidence="5">
    <location>
        <begin position="1835"/>
        <end position="2102"/>
    </location>
</feature>
<feature type="region of interest" description="Disordered" evidence="5">
    <location>
        <begin position="2117"/>
        <end position="2139"/>
    </location>
</feature>
<dbReference type="InterPro" id="IPR047157">
    <property type="entry name" value="PHRF1/Atg35"/>
</dbReference>
<dbReference type="InterPro" id="IPR019787">
    <property type="entry name" value="Znf_PHD-finger"/>
</dbReference>
<dbReference type="PANTHER" id="PTHR12618:SF20">
    <property type="entry name" value="PHD AND RING FINGER DOMAIN-CONTAINING PROTEIN 1"/>
    <property type="match status" value="1"/>
</dbReference>
<evidence type="ECO:0000313" key="9">
    <source>
        <dbReference type="Proteomes" id="UP000236343"/>
    </source>
</evidence>
<feature type="compositionally biased region" description="Basic and acidic residues" evidence="5">
    <location>
        <begin position="2050"/>
        <end position="2065"/>
    </location>
</feature>
<feature type="region of interest" description="Disordered" evidence="5">
    <location>
        <begin position="1397"/>
        <end position="1452"/>
    </location>
</feature>
<dbReference type="SMART" id="SM00249">
    <property type="entry name" value="PHD"/>
    <property type="match status" value="1"/>
</dbReference>
<feature type="compositionally biased region" description="Low complexity" evidence="5">
    <location>
        <begin position="1991"/>
        <end position="2009"/>
    </location>
</feature>
<feature type="region of interest" description="Disordered" evidence="5">
    <location>
        <begin position="486"/>
        <end position="510"/>
    </location>
</feature>
<dbReference type="CDD" id="cd23130">
    <property type="entry name" value="RING-HC_EHV1-like"/>
    <property type="match status" value="1"/>
</dbReference>
<feature type="compositionally biased region" description="Low complexity" evidence="5">
    <location>
        <begin position="193"/>
        <end position="212"/>
    </location>
</feature>
<feature type="compositionally biased region" description="Polar residues" evidence="5">
    <location>
        <begin position="546"/>
        <end position="559"/>
    </location>
</feature>
<feature type="region of interest" description="Disordered" evidence="5">
    <location>
        <begin position="670"/>
        <end position="725"/>
    </location>
</feature>
<dbReference type="Gene3D" id="3.30.40.10">
    <property type="entry name" value="Zinc/RING finger domain, C3HC4 (zinc finger)"/>
    <property type="match status" value="2"/>
</dbReference>
<feature type="compositionally biased region" description="Basic and acidic residues" evidence="5">
    <location>
        <begin position="1195"/>
        <end position="1227"/>
    </location>
</feature>
<dbReference type="CDD" id="cd15545">
    <property type="entry name" value="PHD_BAZ2A_like"/>
    <property type="match status" value="1"/>
</dbReference>
<name>A0A2G8XWY9_TOXGO</name>
<dbReference type="InterPro" id="IPR001965">
    <property type="entry name" value="Znf_PHD"/>
</dbReference>
<dbReference type="InterPro" id="IPR001841">
    <property type="entry name" value="Znf_RING"/>
</dbReference>
<feature type="compositionally biased region" description="Low complexity" evidence="5">
    <location>
        <begin position="1400"/>
        <end position="1423"/>
    </location>
</feature>
<feature type="compositionally biased region" description="Basic and acidic residues" evidence="5">
    <location>
        <begin position="1144"/>
        <end position="1154"/>
    </location>
</feature>
<feature type="compositionally biased region" description="Basic and acidic residues" evidence="5">
    <location>
        <begin position="983"/>
        <end position="994"/>
    </location>
</feature>
<dbReference type="Pfam" id="PF00628">
    <property type="entry name" value="PHD"/>
    <property type="match status" value="1"/>
</dbReference>
<feature type="compositionally biased region" description="Basic and acidic residues" evidence="5">
    <location>
        <begin position="820"/>
        <end position="843"/>
    </location>
</feature>
<feature type="compositionally biased region" description="Low complexity" evidence="5">
    <location>
        <begin position="703"/>
        <end position="721"/>
    </location>
</feature>
<feature type="compositionally biased region" description="Basic and acidic residues" evidence="5">
    <location>
        <begin position="1103"/>
        <end position="1124"/>
    </location>
</feature>
<proteinExistence type="predicted"/>
<feature type="compositionally biased region" description="Basic and acidic residues" evidence="5">
    <location>
        <begin position="1694"/>
        <end position="1703"/>
    </location>
</feature>
<dbReference type="InterPro" id="IPR019786">
    <property type="entry name" value="Zinc_finger_PHD-type_CS"/>
</dbReference>
<dbReference type="InterPro" id="IPR013083">
    <property type="entry name" value="Znf_RING/FYVE/PHD"/>
</dbReference>
<feature type="compositionally biased region" description="Basic and acidic residues" evidence="5">
    <location>
        <begin position="882"/>
        <end position="900"/>
    </location>
</feature>
<accession>A0A2G8XWY9</accession>
<feature type="compositionally biased region" description="Low complexity" evidence="5">
    <location>
        <begin position="1253"/>
        <end position="1263"/>
    </location>
</feature>
<feature type="region of interest" description="Disordered" evidence="5">
    <location>
        <begin position="811"/>
        <end position="844"/>
    </location>
</feature>
<feature type="domain" description="PHD-type" evidence="6">
    <location>
        <begin position="1609"/>
        <end position="1659"/>
    </location>
</feature>
<evidence type="ECO:0000313" key="8">
    <source>
        <dbReference type="EMBL" id="PIL99543.1"/>
    </source>
</evidence>
<feature type="compositionally biased region" description="Basic and acidic residues" evidence="5">
    <location>
        <begin position="1064"/>
        <end position="1074"/>
    </location>
</feature>
<gene>
    <name evidence="8" type="ORF">TGCOUG_204140</name>
</gene>
<dbReference type="PROSITE" id="PS00518">
    <property type="entry name" value="ZF_RING_1"/>
    <property type="match status" value="1"/>
</dbReference>
<feature type="region of interest" description="Disordered" evidence="5">
    <location>
        <begin position="1690"/>
        <end position="1813"/>
    </location>
</feature>
<dbReference type="InterPro" id="IPR011011">
    <property type="entry name" value="Znf_FYVE_PHD"/>
</dbReference>
<evidence type="ECO:0000256" key="3">
    <source>
        <dbReference type="ARBA" id="ARBA00022833"/>
    </source>
</evidence>
<keyword evidence="3" id="KW-0862">Zinc</keyword>
<dbReference type="PROSITE" id="PS50016">
    <property type="entry name" value="ZF_PHD_2"/>
    <property type="match status" value="1"/>
</dbReference>
<evidence type="ECO:0000256" key="2">
    <source>
        <dbReference type="ARBA" id="ARBA00022771"/>
    </source>
</evidence>
<feature type="region of interest" description="Disordered" evidence="5">
    <location>
        <begin position="546"/>
        <end position="587"/>
    </location>
</feature>
<feature type="compositionally biased region" description="Low complexity" evidence="5">
    <location>
        <begin position="622"/>
        <end position="645"/>
    </location>
</feature>
<feature type="domain" description="RING-type" evidence="7">
    <location>
        <begin position="1488"/>
        <end position="1529"/>
    </location>
</feature>
<feature type="compositionally biased region" description="Basic and acidic residues" evidence="5">
    <location>
        <begin position="1869"/>
        <end position="1903"/>
    </location>
</feature>
<feature type="compositionally biased region" description="Basic and acidic residues" evidence="5">
    <location>
        <begin position="1312"/>
        <end position="1361"/>
    </location>
</feature>
<sequence length="2139" mass="232423">MSLELQFKHPSLPCWLPVSHPLLPACLRVPPSGAAGVQEAERFENYLDLFQFAGKRAKIETQHIGEHGLQTTRADLSQKTGDCGSDKETKTKLLWLSARRRCACCLLPPQETLQTPYIDLLRLGPNQQVVFGRKPGLETPSLSPWSLSFPSPDSASEVASFSAFRFPADSLARSVHLEKLGDASRPRTKLRRSVASQGSRGSSSQAEGVSSHVSEETESVLSLASSGRPSDLPRLCSSRASSQSNGERASASESPLDEDKKPTTDLNSRARRFPLLRRPRARRHSEEAPFVCGVSAHGLPSGHFAAAREPVSASLPGDKPQEPPDSPSPVHTVYLPSLDPLLSRRHFCVTRLRSPASCPSKLDGRDTTEQGEIDQEERVVPRFVLTSKAAKRGDVSRENGSEEGAQRNADFKKAFEQGLQGIVLVNTSSPLSASLDLRPRLDLLAPTVRAAVQAAIDASAASDPQKNRRFSASSSDPFFRVHAVACPQDPPDRLVPGSERGEKQPRPPRCTYTHFVYEPHVLQDGDEIYIPVDDAFLKKDCLGSKENSQRLSNSSTGTDHWSDRARVSSQDPATSLQSSESPSTSVCRSCGQTTPLFCFRYVFHAPEQPPPRASRPMSAETLSLLSSPSSASLSPPIPDSASASAHLPTLSGSVQSSSVALFESPPFVSPVPASGTGPRRSSPCSSVSGPQPDPDASLQTCFSPSLSSPSVSPLSGPSSVSHADKKHVRFSVRSLDSMAPRIHEAPAGARFGTEWRVSLSRQEAPAFVSSVNSSFLDAVASGEKTSRVAVACSRASPAQDAPCSARMWSGAAADSPESLPRAREARRQEVETKKRMCGDRSQENRVAVWTETSQIELLRPFRFSPLAAAAPPATRGCRWGPQRREENREGDGGEGEREATLDLEEEGRTAAPRFPRGSERYEATQDEGSSHAWRSLPRYPERRDRGASAAGRTDRPAEGDSRADNGDSERQETHARRSRRRSWKEVFEAVRGETESSNGSQETVLENNQEERPSEDGSGQGLRKVDRDHGSPGGGGEPLQRKRSGGSDPFQDVFWQKERRARRRSSDGRARASEEADGSPGSFPHSSGREKDLGLRPGVVCKTAKDFGVHRERTSVSLELDTRWGEQATRLSPRTGRPTAAPAGDRRETHDADLEELKALSFDLGDEELGASVALEGAVDPKEPSPLASGSELSATRRDREETEGHRQRDGTRRNSLSQRREARRDGVGTLFSLQDEGRQAGAPLWCPRREAAPSSPIPLASPQVSDTAGSSGVLASPCRGLPPLRLPLDADGDRVTTAPELENAHSPRSPQESERRKDEGWQGERHLDRLEPRESSRAERRERDRVVQDEGQEARDDAGRSRGPRTLVTTQTDEIADILNMDFNDSERETQWGLLLQGPSARTRASASLRSPRSSLSEGSEAPSASLRPASDTGAAAREALEFSPSLSSRPPGASLAGALFTSPSVASDRLQSDDTQGLFCSAGDICAICTEDLLQKDEIGTLACMHQFCFTCISRWGGIRNYCPLCKQEFREISRHHFAVSPRGPVSPRKSSSSSLRRVRLVFDEAVAVRRAGGRLARDSESDATVAQLLAEDQASRGASIQALPAPGGCQVCGRDTDWDQLLLCDGCEDGYHLYCLTPRFYAVPEGPWYCRQCCEVSTTAETNTLQTIARERTRLLSSASLSYFLDDEGEETRAEDGDARARRRSLRSRASVSPSVAAGLFSSSPNAVSLGPRAQQGGTDGGPQRSDAPEERPEVERPSRGLPVLRGRRRARGFAGRAGSSPRGLSRSPSPAGPQRETGVSSRLLHDGALLERFRTPTETLASYERRRAQTVFEDQGARLPTVSERSGLQATGSVGAQRRGPTSGDRADARGARGELPGRSDAERETCHGNEAEGSERREGRRRFLISVSSSEDESGGWRRCPRPLAQPGPGVAAPTAVGGAVSAAAARQWMEGCARTRGARRSRASQDSEESDLDGFVVKDDEVVYSSGSDSEAESSCGDSSSCSDSDEEPRRRRNERRRRGARNQRESPSVSPRARTRGPSDSAGRVREAKGARRPEKRTFALQERMSRTRKQVGARASAVGATRRSSSAEREVRRPSQYFVANRRRLRCVGTSEEGSASEEAPRWHSKRGRRE</sequence>
<feature type="compositionally biased region" description="Basic residues" evidence="5">
    <location>
        <begin position="2017"/>
        <end position="2028"/>
    </location>
</feature>
<feature type="compositionally biased region" description="Basic and acidic residues" evidence="5">
    <location>
        <begin position="939"/>
        <end position="975"/>
    </location>
</feature>
<feature type="region of interest" description="Disordered" evidence="5">
    <location>
        <begin position="182"/>
        <end position="286"/>
    </location>
</feature>
<feature type="compositionally biased region" description="Polar residues" evidence="5">
    <location>
        <begin position="1847"/>
        <end position="1858"/>
    </location>
</feature>
<dbReference type="InterPro" id="IPR017907">
    <property type="entry name" value="Znf_RING_CS"/>
</dbReference>
<feature type="compositionally biased region" description="Low complexity" evidence="5">
    <location>
        <begin position="575"/>
        <end position="585"/>
    </location>
</feature>
<feature type="compositionally biased region" description="Basic and acidic residues" evidence="5">
    <location>
        <begin position="1750"/>
        <end position="1762"/>
    </location>
</feature>
<dbReference type="EMBL" id="AGQR02002281">
    <property type="protein sequence ID" value="PIL99543.1"/>
    <property type="molecule type" value="Genomic_DNA"/>
</dbReference>
<evidence type="ECO:0000256" key="5">
    <source>
        <dbReference type="SAM" id="MobiDB-lite"/>
    </source>
</evidence>
<comment type="caution">
    <text evidence="8">The sequence shown here is derived from an EMBL/GenBank/DDBJ whole genome shotgun (WGS) entry which is preliminary data.</text>
</comment>
<feature type="compositionally biased region" description="Low complexity" evidence="5">
    <location>
        <begin position="1930"/>
        <end position="1951"/>
    </location>
</feature>
<dbReference type="PROSITE" id="PS50089">
    <property type="entry name" value="ZF_RING_2"/>
    <property type="match status" value="1"/>
</dbReference>
<evidence type="ECO:0000256" key="1">
    <source>
        <dbReference type="ARBA" id="ARBA00022723"/>
    </source>
</evidence>
<keyword evidence="1" id="KW-0479">Metal-binding</keyword>
<evidence type="ECO:0000259" key="7">
    <source>
        <dbReference type="PROSITE" id="PS50089"/>
    </source>
</evidence>
<dbReference type="PROSITE" id="PS01359">
    <property type="entry name" value="ZF_PHD_1"/>
    <property type="match status" value="1"/>
</dbReference>
<feature type="compositionally biased region" description="Polar residues" evidence="5">
    <location>
        <begin position="995"/>
        <end position="1007"/>
    </location>
</feature>
<dbReference type="PANTHER" id="PTHR12618">
    <property type="entry name" value="PHD AND RING FINGER DOMAIN-CONTAINING PROTEIN 1"/>
    <property type="match status" value="1"/>
</dbReference>
<evidence type="ECO:0000256" key="4">
    <source>
        <dbReference type="PROSITE-ProRule" id="PRU00175"/>
    </source>
</evidence>
<feature type="region of interest" description="Disordered" evidence="5">
    <location>
        <begin position="609"/>
        <end position="648"/>
    </location>
</feature>
<keyword evidence="2 4" id="KW-0863">Zinc-finger</keyword>
<feature type="compositionally biased region" description="Low complexity" evidence="5">
    <location>
        <begin position="1280"/>
        <end position="1290"/>
    </location>
</feature>
<feature type="region of interest" description="Disordered" evidence="5">
    <location>
        <begin position="1175"/>
        <end position="1374"/>
    </location>
</feature>
<feature type="region of interest" description="Disordered" evidence="5">
    <location>
        <begin position="861"/>
        <end position="1154"/>
    </location>
</feature>
<dbReference type="Proteomes" id="UP000236343">
    <property type="component" value="Unassembled WGS sequence"/>
</dbReference>
<dbReference type="SMART" id="SM00184">
    <property type="entry name" value="RING"/>
    <property type="match status" value="1"/>
</dbReference>
<dbReference type="Pfam" id="PF13639">
    <property type="entry name" value="zf-RING_2"/>
    <property type="match status" value="1"/>
</dbReference>
<feature type="compositionally biased region" description="Low complexity" evidence="5">
    <location>
        <begin position="1711"/>
        <end position="1721"/>
    </location>
</feature>
<feature type="region of interest" description="Disordered" evidence="5">
    <location>
        <begin position="309"/>
        <end position="329"/>
    </location>
</feature>